<organism evidence="1 2">
    <name type="scientific">Neophaeococcomyces mojaviensis</name>
    <dbReference type="NCBI Taxonomy" id="3383035"/>
    <lineage>
        <taxon>Eukaryota</taxon>
        <taxon>Fungi</taxon>
        <taxon>Dikarya</taxon>
        <taxon>Ascomycota</taxon>
        <taxon>Pezizomycotina</taxon>
        <taxon>Eurotiomycetes</taxon>
        <taxon>Chaetothyriomycetidae</taxon>
        <taxon>Chaetothyriales</taxon>
        <taxon>Chaetothyriales incertae sedis</taxon>
        <taxon>Neophaeococcomyces</taxon>
    </lineage>
</organism>
<name>A0ACC2ZVE2_9EURO</name>
<dbReference type="EMBL" id="JAPDRQ010000244">
    <property type="protein sequence ID" value="KAJ9651621.1"/>
    <property type="molecule type" value="Genomic_DNA"/>
</dbReference>
<gene>
    <name evidence="1" type="ORF">H2198_009094</name>
</gene>
<sequence length="289" mass="32325">MNLSKEQQRNNQDSEEDDIEEVSQNWRRKYARHSSQKDPATTESYQSQRVTLRPDTETIETTVIVVKPLMPDARQVSQAERSHFGSSLVDDMNVTHPGPERGGSHGISRLRRELGPATSPQSVITPSKSGGRAGGDRDVGRQATGSEQKVYTEENVPRHWHNAGESNTSKYILRLQVLGENQEVMKSTTAFVDFGAERALIPEPEARRLGWNGVTRLENRLLEKLLRFPIIQPDGRRMTFLGIFTINAVIPETGQAIECDLQVVPKEELKNIAVILDSALARKFGLCQG</sequence>
<evidence type="ECO:0000313" key="1">
    <source>
        <dbReference type="EMBL" id="KAJ9651621.1"/>
    </source>
</evidence>
<evidence type="ECO:0000313" key="2">
    <source>
        <dbReference type="Proteomes" id="UP001172386"/>
    </source>
</evidence>
<comment type="caution">
    <text evidence="1">The sequence shown here is derived from an EMBL/GenBank/DDBJ whole genome shotgun (WGS) entry which is preliminary data.</text>
</comment>
<proteinExistence type="predicted"/>
<keyword evidence="2" id="KW-1185">Reference proteome</keyword>
<reference evidence="1" key="1">
    <citation type="submission" date="2022-10" db="EMBL/GenBank/DDBJ databases">
        <title>Culturing micro-colonial fungi from biological soil crusts in the Mojave desert and describing Neophaeococcomyces mojavensis, and introducing the new genera and species Taxawa tesnikishii.</title>
        <authorList>
            <person name="Kurbessoian T."/>
            <person name="Stajich J.E."/>
        </authorList>
    </citation>
    <scope>NUCLEOTIDE SEQUENCE</scope>
    <source>
        <strain evidence="1">JES_112</strain>
    </source>
</reference>
<protein>
    <submittedName>
        <fullName evidence="1">Uncharacterized protein</fullName>
    </submittedName>
</protein>
<dbReference type="Proteomes" id="UP001172386">
    <property type="component" value="Unassembled WGS sequence"/>
</dbReference>
<accession>A0ACC2ZVE2</accession>